<evidence type="ECO:0000313" key="13">
    <source>
        <dbReference type="Proteomes" id="UP000091820"/>
    </source>
</evidence>
<keyword evidence="7" id="KW-0472">Membrane</keyword>
<dbReference type="Pfam" id="PF00566">
    <property type="entry name" value="RabGAP-TBC"/>
    <property type="match status" value="1"/>
</dbReference>
<dbReference type="GO" id="GO:0032007">
    <property type="term" value="P:negative regulation of TOR signaling"/>
    <property type="evidence" value="ECO:0007669"/>
    <property type="project" value="TreeGrafter"/>
</dbReference>
<name>A0A1A9WLD4_9MUSC</name>
<protein>
    <recommendedName>
        <fullName evidence="4">TBC1 domain family member 7</fullName>
    </recommendedName>
</protein>
<keyword evidence="13" id="KW-1185">Reference proteome</keyword>
<reference evidence="12" key="2">
    <citation type="submission" date="2020-05" db="UniProtKB">
        <authorList>
            <consortium name="EnsemblMetazoa"/>
        </authorList>
    </citation>
    <scope>IDENTIFICATION</scope>
    <source>
        <strain evidence="12">IAEA</strain>
    </source>
</reference>
<comment type="function">
    <text evidence="10">Non-catalytic component of the TSC-TBC complex, a multiprotein complex that acts as a negative regulator of the canonical mTORC1 complex, an evolutionarily conserved central nutrient sensor that stimulates anabolic reactions and macromolecule biosynthesis to promote cellular biomass generation and growth. The TSC-TBC complex acts as a GTPase-activating protein (GAP) for the small GTPase RHEB, a direct activator of the protein kinase activity of mTORC1. In absence of nutrients, the TSC-TBC complex inhibits mTORC1, thereby preventing phosphorylation of ribosomal protein S6 kinase (RPS6KB1 and RPS6KB2) and EIF4EBP1 (4E-BP1) by the mTORC1 signaling. The TSC-TBC complex is inactivated in response to nutrients, relieving inhibition of mTORC1.</text>
</comment>
<dbReference type="Gene3D" id="1.10.472.80">
    <property type="entry name" value="Ypt/Rab-GAP domain of gyp1p, domain 3"/>
    <property type="match status" value="1"/>
</dbReference>
<evidence type="ECO:0000256" key="6">
    <source>
        <dbReference type="ARBA" id="ARBA00022490"/>
    </source>
</evidence>
<dbReference type="PANTHER" id="PTHR13530:SF3">
    <property type="entry name" value="TBC1 DOMAIN FAMILY MEMBER 7"/>
    <property type="match status" value="1"/>
</dbReference>
<dbReference type="AlphaFoldDB" id="A0A1A9WLD4"/>
<dbReference type="SUPFAM" id="SSF47923">
    <property type="entry name" value="Ypt/Rab-GAP domain of gyp1p"/>
    <property type="match status" value="1"/>
</dbReference>
<dbReference type="Proteomes" id="UP000091820">
    <property type="component" value="Unassembled WGS sequence"/>
</dbReference>
<keyword evidence="6" id="KW-0963">Cytoplasm</keyword>
<sequence>MCCLPAVFILRRRRQLFYLQNFSEIEFLKKEMGTDERNFRSSYYEKVGCHSVEEKKSLNKLLQDNIRNHAKLKQFCLSYTVPSTTRSLLWNIILGVMPLHKNSTEYIMEQRKAVYDDLLRAVTVMQFISATTPKSKVLLSMWQLEQNRLLYSNNEKNDLDNNFVEIVKVLLQIFENDVETYWLAKEFYSCTREIAQECVKLKELSQNLLRKEDANLCNHLENLAVFSSNDLLDKWYVTGFAGVISESTLVRVWDKICGGSRKIVVFIFLELAKVLKGSALKCHTRQEFKTLVEQIKDQDAVIVNKAIKNWQNNKQHSEITVH</sequence>
<dbReference type="PROSITE" id="PS50086">
    <property type="entry name" value="TBC_RABGAP"/>
    <property type="match status" value="1"/>
</dbReference>
<dbReference type="InterPro" id="IPR000195">
    <property type="entry name" value="Rab-GAP-TBC_dom"/>
</dbReference>
<evidence type="ECO:0000256" key="9">
    <source>
        <dbReference type="ARBA" id="ARBA00023329"/>
    </source>
</evidence>
<reference evidence="13" key="1">
    <citation type="submission" date="2014-03" db="EMBL/GenBank/DDBJ databases">
        <authorList>
            <person name="Aksoy S."/>
            <person name="Warren W."/>
            <person name="Wilson R.K."/>
        </authorList>
    </citation>
    <scope>NUCLEOTIDE SEQUENCE [LARGE SCALE GENOMIC DNA]</scope>
    <source>
        <strain evidence="13">IAEA</strain>
    </source>
</reference>
<evidence type="ECO:0000256" key="7">
    <source>
        <dbReference type="ARBA" id="ARBA00023136"/>
    </source>
</evidence>
<dbReference type="GO" id="GO:0005096">
    <property type="term" value="F:GTPase activator activity"/>
    <property type="evidence" value="ECO:0007669"/>
    <property type="project" value="UniProtKB-KW"/>
</dbReference>
<dbReference type="InterPro" id="IPR039842">
    <property type="entry name" value="TBC1D7"/>
</dbReference>
<dbReference type="STRING" id="37001.A0A1A9WLD4"/>
<organism evidence="12 13">
    <name type="scientific">Glossina brevipalpis</name>
    <dbReference type="NCBI Taxonomy" id="37001"/>
    <lineage>
        <taxon>Eukaryota</taxon>
        <taxon>Metazoa</taxon>
        <taxon>Ecdysozoa</taxon>
        <taxon>Arthropoda</taxon>
        <taxon>Hexapoda</taxon>
        <taxon>Insecta</taxon>
        <taxon>Pterygota</taxon>
        <taxon>Neoptera</taxon>
        <taxon>Endopterygota</taxon>
        <taxon>Diptera</taxon>
        <taxon>Brachycera</taxon>
        <taxon>Muscomorpha</taxon>
        <taxon>Hippoboscoidea</taxon>
        <taxon>Glossinidae</taxon>
        <taxon>Glossina</taxon>
    </lineage>
</organism>
<dbReference type="GO" id="GO:0005829">
    <property type="term" value="C:cytosol"/>
    <property type="evidence" value="ECO:0007669"/>
    <property type="project" value="UniProtKB-SubCell"/>
</dbReference>
<dbReference type="GO" id="GO:0005765">
    <property type="term" value="C:lysosomal membrane"/>
    <property type="evidence" value="ECO:0007669"/>
    <property type="project" value="UniProtKB-SubCell"/>
</dbReference>
<feature type="domain" description="Rab-GAP TBC" evidence="11">
    <location>
        <begin position="80"/>
        <end position="260"/>
    </location>
</feature>
<keyword evidence="9" id="KW-0968">Cytoplasmic vesicle</keyword>
<comment type="subcellular location">
    <subcellularLocation>
        <location evidence="1">Cytoplasm</location>
        <location evidence="1">Cytosol</location>
    </subcellularLocation>
    <subcellularLocation>
        <location evidence="2">Cytoplasmic vesicle</location>
    </subcellularLocation>
    <subcellularLocation>
        <location evidence="3">Lysosome membrane</location>
    </subcellularLocation>
</comment>
<keyword evidence="5" id="KW-0343">GTPase activation</keyword>
<dbReference type="PANTHER" id="PTHR13530">
    <property type="entry name" value="TBC1 DOMAIN FAMILY MEMBER 7"/>
    <property type="match status" value="1"/>
</dbReference>
<dbReference type="Gene3D" id="1.10.10.750">
    <property type="entry name" value="Ypt/Rab-GAP domain of gyp1p, domain 1"/>
    <property type="match status" value="1"/>
</dbReference>
<dbReference type="VEuPathDB" id="VectorBase:GBRI023809"/>
<proteinExistence type="predicted"/>
<evidence type="ECO:0000259" key="11">
    <source>
        <dbReference type="PROSITE" id="PS50086"/>
    </source>
</evidence>
<evidence type="ECO:0000256" key="1">
    <source>
        <dbReference type="ARBA" id="ARBA00004514"/>
    </source>
</evidence>
<evidence type="ECO:0000256" key="8">
    <source>
        <dbReference type="ARBA" id="ARBA00023228"/>
    </source>
</evidence>
<evidence type="ECO:0000256" key="10">
    <source>
        <dbReference type="ARBA" id="ARBA00046045"/>
    </source>
</evidence>
<keyword evidence="8" id="KW-0458">Lysosome</keyword>
<dbReference type="Gene3D" id="1.10.8.680">
    <property type="entry name" value="Ypt/Rab-GAP domain of gyp1p, domain 2"/>
    <property type="match status" value="1"/>
</dbReference>
<dbReference type="InterPro" id="IPR043039">
    <property type="entry name" value="TBC1D7_dom2"/>
</dbReference>
<evidence type="ECO:0000313" key="12">
    <source>
        <dbReference type="EnsemblMetazoa" id="GBRI023809-PA"/>
    </source>
</evidence>
<evidence type="ECO:0000256" key="3">
    <source>
        <dbReference type="ARBA" id="ARBA00004656"/>
    </source>
</evidence>
<evidence type="ECO:0000256" key="5">
    <source>
        <dbReference type="ARBA" id="ARBA00022468"/>
    </source>
</evidence>
<evidence type="ECO:0000256" key="4">
    <source>
        <dbReference type="ARBA" id="ARBA00015455"/>
    </source>
</evidence>
<dbReference type="EnsemblMetazoa" id="GBRI023809-RA">
    <property type="protein sequence ID" value="GBRI023809-PA"/>
    <property type="gene ID" value="GBRI023809"/>
</dbReference>
<dbReference type="GO" id="GO:0031410">
    <property type="term" value="C:cytoplasmic vesicle"/>
    <property type="evidence" value="ECO:0007669"/>
    <property type="project" value="UniProtKB-SubCell"/>
</dbReference>
<dbReference type="InterPro" id="IPR035969">
    <property type="entry name" value="Rab-GAP_TBC_sf"/>
</dbReference>
<accession>A0A1A9WLD4</accession>
<evidence type="ECO:0000256" key="2">
    <source>
        <dbReference type="ARBA" id="ARBA00004541"/>
    </source>
</evidence>